<sequence>MQVKGIRIKGLANSDPHIGPAIAYTTRTENRDDDCYNEDISNDKRNDTFFGKEDNAYKAIRFNKERYNGFYPDKEYFRDKSIILRKKSLYYVYYLLKQPNEALADAVANTGDDDEEPELSFNLFD</sequence>
<organism evidence="1 2">
    <name type="scientific">Neurospora tetraspora</name>
    <dbReference type="NCBI Taxonomy" id="94610"/>
    <lineage>
        <taxon>Eukaryota</taxon>
        <taxon>Fungi</taxon>
        <taxon>Dikarya</taxon>
        <taxon>Ascomycota</taxon>
        <taxon>Pezizomycotina</taxon>
        <taxon>Sordariomycetes</taxon>
        <taxon>Sordariomycetidae</taxon>
        <taxon>Sordariales</taxon>
        <taxon>Sordariaceae</taxon>
        <taxon>Neurospora</taxon>
    </lineage>
</organism>
<dbReference type="RefSeq" id="XP_062683923.1">
    <property type="nucleotide sequence ID" value="XM_062825432.1"/>
</dbReference>
<dbReference type="GeneID" id="87862586"/>
<proteinExistence type="predicted"/>
<name>A0AAE0JJM5_9PEZI</name>
<dbReference type="EMBL" id="JAUEPP010000002">
    <property type="protein sequence ID" value="KAK3350628.1"/>
    <property type="molecule type" value="Genomic_DNA"/>
</dbReference>
<comment type="caution">
    <text evidence="1">The sequence shown here is derived from an EMBL/GenBank/DDBJ whole genome shotgun (WGS) entry which is preliminary data.</text>
</comment>
<reference evidence="1" key="1">
    <citation type="journal article" date="2023" name="Mol. Phylogenet. Evol.">
        <title>Genome-scale phylogeny and comparative genomics of the fungal order Sordariales.</title>
        <authorList>
            <person name="Hensen N."/>
            <person name="Bonometti L."/>
            <person name="Westerberg I."/>
            <person name="Brannstrom I.O."/>
            <person name="Guillou S."/>
            <person name="Cros-Aarteil S."/>
            <person name="Calhoun S."/>
            <person name="Haridas S."/>
            <person name="Kuo A."/>
            <person name="Mondo S."/>
            <person name="Pangilinan J."/>
            <person name="Riley R."/>
            <person name="LaButti K."/>
            <person name="Andreopoulos B."/>
            <person name="Lipzen A."/>
            <person name="Chen C."/>
            <person name="Yan M."/>
            <person name="Daum C."/>
            <person name="Ng V."/>
            <person name="Clum A."/>
            <person name="Steindorff A."/>
            <person name="Ohm R.A."/>
            <person name="Martin F."/>
            <person name="Silar P."/>
            <person name="Natvig D.O."/>
            <person name="Lalanne C."/>
            <person name="Gautier V."/>
            <person name="Ament-Velasquez S.L."/>
            <person name="Kruys A."/>
            <person name="Hutchinson M.I."/>
            <person name="Powell A.J."/>
            <person name="Barry K."/>
            <person name="Miller A.N."/>
            <person name="Grigoriev I.V."/>
            <person name="Debuchy R."/>
            <person name="Gladieux P."/>
            <person name="Hiltunen Thoren M."/>
            <person name="Johannesson H."/>
        </authorList>
    </citation>
    <scope>NUCLEOTIDE SEQUENCE</scope>
    <source>
        <strain evidence="1">CBS 560.94</strain>
    </source>
</reference>
<reference evidence="1" key="2">
    <citation type="submission" date="2023-06" db="EMBL/GenBank/DDBJ databases">
        <authorList>
            <consortium name="Lawrence Berkeley National Laboratory"/>
            <person name="Haridas S."/>
            <person name="Hensen N."/>
            <person name="Bonometti L."/>
            <person name="Westerberg I."/>
            <person name="Brannstrom I.O."/>
            <person name="Guillou S."/>
            <person name="Cros-Aarteil S."/>
            <person name="Calhoun S."/>
            <person name="Kuo A."/>
            <person name="Mondo S."/>
            <person name="Pangilinan J."/>
            <person name="Riley R."/>
            <person name="Labutti K."/>
            <person name="Andreopoulos B."/>
            <person name="Lipzen A."/>
            <person name="Chen C."/>
            <person name="Yanf M."/>
            <person name="Daum C."/>
            <person name="Ng V."/>
            <person name="Clum A."/>
            <person name="Steindorff A."/>
            <person name="Ohm R."/>
            <person name="Martin F."/>
            <person name="Silar P."/>
            <person name="Natvig D."/>
            <person name="Lalanne C."/>
            <person name="Gautier V."/>
            <person name="Ament-Velasquez S.L."/>
            <person name="Kruys A."/>
            <person name="Hutchinson M.I."/>
            <person name="Powell A.J."/>
            <person name="Barry K."/>
            <person name="Miller A.N."/>
            <person name="Grigoriev I.V."/>
            <person name="Debuchy R."/>
            <person name="Gladieux P."/>
            <person name="Thoren M.H."/>
            <person name="Johannesson H."/>
        </authorList>
    </citation>
    <scope>NUCLEOTIDE SEQUENCE</scope>
    <source>
        <strain evidence="1">CBS 560.94</strain>
    </source>
</reference>
<dbReference type="AlphaFoldDB" id="A0AAE0JJM5"/>
<evidence type="ECO:0000313" key="2">
    <source>
        <dbReference type="Proteomes" id="UP001278500"/>
    </source>
</evidence>
<dbReference type="Proteomes" id="UP001278500">
    <property type="component" value="Unassembled WGS sequence"/>
</dbReference>
<protein>
    <submittedName>
        <fullName evidence="1">Uncharacterized protein</fullName>
    </submittedName>
</protein>
<keyword evidence="2" id="KW-1185">Reference proteome</keyword>
<accession>A0AAE0JJM5</accession>
<evidence type="ECO:0000313" key="1">
    <source>
        <dbReference type="EMBL" id="KAK3350628.1"/>
    </source>
</evidence>
<gene>
    <name evidence="1" type="ORF">B0H65DRAFT_439641</name>
</gene>